<dbReference type="Proteomes" id="UP001054945">
    <property type="component" value="Unassembled WGS sequence"/>
</dbReference>
<gene>
    <name evidence="2" type="ORF">CEXT_601931</name>
</gene>
<reference evidence="2 3" key="1">
    <citation type="submission" date="2021-06" db="EMBL/GenBank/DDBJ databases">
        <title>Caerostris extrusa draft genome.</title>
        <authorList>
            <person name="Kono N."/>
            <person name="Arakawa K."/>
        </authorList>
    </citation>
    <scope>NUCLEOTIDE SEQUENCE [LARGE SCALE GENOMIC DNA]</scope>
</reference>
<evidence type="ECO:0000313" key="3">
    <source>
        <dbReference type="Proteomes" id="UP001054945"/>
    </source>
</evidence>
<proteinExistence type="predicted"/>
<feature type="compositionally biased region" description="Polar residues" evidence="1">
    <location>
        <begin position="1"/>
        <end position="11"/>
    </location>
</feature>
<dbReference type="EMBL" id="BPLR01003413">
    <property type="protein sequence ID" value="GIX84251.1"/>
    <property type="molecule type" value="Genomic_DNA"/>
</dbReference>
<name>A0AAV4NKK4_CAEEX</name>
<accession>A0AAV4NKK4</accession>
<evidence type="ECO:0000313" key="2">
    <source>
        <dbReference type="EMBL" id="GIX84251.1"/>
    </source>
</evidence>
<organism evidence="2 3">
    <name type="scientific">Caerostris extrusa</name>
    <name type="common">Bark spider</name>
    <name type="synonym">Caerostris bankana</name>
    <dbReference type="NCBI Taxonomy" id="172846"/>
    <lineage>
        <taxon>Eukaryota</taxon>
        <taxon>Metazoa</taxon>
        <taxon>Ecdysozoa</taxon>
        <taxon>Arthropoda</taxon>
        <taxon>Chelicerata</taxon>
        <taxon>Arachnida</taxon>
        <taxon>Araneae</taxon>
        <taxon>Araneomorphae</taxon>
        <taxon>Entelegynae</taxon>
        <taxon>Araneoidea</taxon>
        <taxon>Araneidae</taxon>
        <taxon>Caerostris</taxon>
    </lineage>
</organism>
<feature type="compositionally biased region" description="Basic and acidic residues" evidence="1">
    <location>
        <begin position="19"/>
        <end position="48"/>
    </location>
</feature>
<keyword evidence="3" id="KW-1185">Reference proteome</keyword>
<evidence type="ECO:0000256" key="1">
    <source>
        <dbReference type="SAM" id="MobiDB-lite"/>
    </source>
</evidence>
<protein>
    <submittedName>
        <fullName evidence="2">Uncharacterized protein</fullName>
    </submittedName>
</protein>
<sequence>MEANKGSSSPNLEIGGGQDVRRPADGYDGPREASPAEREEGPGVHGDGRGAVGSQLDVGVQDEGAAQLREIRIR</sequence>
<dbReference type="AlphaFoldDB" id="A0AAV4NKK4"/>
<feature type="region of interest" description="Disordered" evidence="1">
    <location>
        <begin position="1"/>
        <end position="74"/>
    </location>
</feature>
<comment type="caution">
    <text evidence="2">The sequence shown here is derived from an EMBL/GenBank/DDBJ whole genome shotgun (WGS) entry which is preliminary data.</text>
</comment>